<dbReference type="GeneID" id="24414646"/>
<feature type="compositionally biased region" description="Polar residues" evidence="1">
    <location>
        <begin position="22"/>
        <end position="39"/>
    </location>
</feature>
<feature type="region of interest" description="Disordered" evidence="1">
    <location>
        <begin position="1"/>
        <end position="39"/>
    </location>
</feature>
<accession>E3QTE9</accession>
<evidence type="ECO:0000313" key="2">
    <source>
        <dbReference type="EMBL" id="EFQ34137.1"/>
    </source>
</evidence>
<dbReference type="Proteomes" id="UP000008782">
    <property type="component" value="Unassembled WGS sequence"/>
</dbReference>
<dbReference type="VEuPathDB" id="FungiDB:GLRG_09281"/>
<dbReference type="HOGENOM" id="CLU_2621898_0_0_1"/>
<gene>
    <name evidence="2" type="ORF">GLRG_09281</name>
</gene>
<dbReference type="EMBL" id="GG697377">
    <property type="protein sequence ID" value="EFQ34137.1"/>
    <property type="molecule type" value="Genomic_DNA"/>
</dbReference>
<protein>
    <submittedName>
        <fullName evidence="2">Uncharacterized protein</fullName>
    </submittedName>
</protein>
<reference evidence="3" key="1">
    <citation type="journal article" date="2012" name="Nat. Genet.">
        <title>Lifestyle transitions in plant pathogenic Colletotrichum fungi deciphered by genome and transcriptome analyses.</title>
        <authorList>
            <person name="O'Connell R.J."/>
            <person name="Thon M.R."/>
            <person name="Hacquard S."/>
            <person name="Amyotte S.G."/>
            <person name="Kleemann J."/>
            <person name="Torres M.F."/>
            <person name="Damm U."/>
            <person name="Buiate E.A."/>
            <person name="Epstein L."/>
            <person name="Alkan N."/>
            <person name="Altmueller J."/>
            <person name="Alvarado-Balderrama L."/>
            <person name="Bauser C.A."/>
            <person name="Becker C."/>
            <person name="Birren B.W."/>
            <person name="Chen Z."/>
            <person name="Choi J."/>
            <person name="Crouch J.A."/>
            <person name="Duvick J.P."/>
            <person name="Farman M.A."/>
            <person name="Gan P."/>
            <person name="Heiman D."/>
            <person name="Henrissat B."/>
            <person name="Howard R.J."/>
            <person name="Kabbage M."/>
            <person name="Koch C."/>
            <person name="Kracher B."/>
            <person name="Kubo Y."/>
            <person name="Law A.D."/>
            <person name="Lebrun M.-H."/>
            <person name="Lee Y.-H."/>
            <person name="Miyara I."/>
            <person name="Moore N."/>
            <person name="Neumann U."/>
            <person name="Nordstroem K."/>
            <person name="Panaccione D.G."/>
            <person name="Panstruga R."/>
            <person name="Place M."/>
            <person name="Proctor R.H."/>
            <person name="Prusky D."/>
            <person name="Rech G."/>
            <person name="Reinhardt R."/>
            <person name="Rollins J.A."/>
            <person name="Rounsley S."/>
            <person name="Schardl C.L."/>
            <person name="Schwartz D.C."/>
            <person name="Shenoy N."/>
            <person name="Shirasu K."/>
            <person name="Sikhakolli U.R."/>
            <person name="Stueber K."/>
            <person name="Sukno S.A."/>
            <person name="Sweigard J.A."/>
            <person name="Takano Y."/>
            <person name="Takahara H."/>
            <person name="Trail F."/>
            <person name="van der Does H.C."/>
            <person name="Voll L.M."/>
            <person name="Will I."/>
            <person name="Young S."/>
            <person name="Zeng Q."/>
            <person name="Zhang J."/>
            <person name="Zhou S."/>
            <person name="Dickman M.B."/>
            <person name="Schulze-Lefert P."/>
            <person name="Ver Loren van Themaat E."/>
            <person name="Ma L.-J."/>
            <person name="Vaillancourt L.J."/>
        </authorList>
    </citation>
    <scope>NUCLEOTIDE SEQUENCE [LARGE SCALE GENOMIC DNA]</scope>
    <source>
        <strain evidence="3">M1.001 / M2 / FGSC 10212</strain>
    </source>
</reference>
<keyword evidence="3" id="KW-1185">Reference proteome</keyword>
<dbReference type="AlphaFoldDB" id="E3QTE9"/>
<dbReference type="RefSeq" id="XP_008098157.1">
    <property type="nucleotide sequence ID" value="XM_008099966.1"/>
</dbReference>
<evidence type="ECO:0000256" key="1">
    <source>
        <dbReference type="SAM" id="MobiDB-lite"/>
    </source>
</evidence>
<evidence type="ECO:0000313" key="3">
    <source>
        <dbReference type="Proteomes" id="UP000008782"/>
    </source>
</evidence>
<sequence>MARQRSNVEADSVRAPAAQKSHVVSETTPLLQGSETESATEYDFGTEWKKAKDFLLVEIGQYNPQPASMYCSVIATLN</sequence>
<organism evidence="3">
    <name type="scientific">Colletotrichum graminicola (strain M1.001 / M2 / FGSC 10212)</name>
    <name type="common">Maize anthracnose fungus</name>
    <name type="synonym">Glomerella graminicola</name>
    <dbReference type="NCBI Taxonomy" id="645133"/>
    <lineage>
        <taxon>Eukaryota</taxon>
        <taxon>Fungi</taxon>
        <taxon>Dikarya</taxon>
        <taxon>Ascomycota</taxon>
        <taxon>Pezizomycotina</taxon>
        <taxon>Sordariomycetes</taxon>
        <taxon>Hypocreomycetidae</taxon>
        <taxon>Glomerellales</taxon>
        <taxon>Glomerellaceae</taxon>
        <taxon>Colletotrichum</taxon>
        <taxon>Colletotrichum graminicola species complex</taxon>
    </lineage>
</organism>
<proteinExistence type="predicted"/>
<feature type="compositionally biased region" description="Basic and acidic residues" evidence="1">
    <location>
        <begin position="1"/>
        <end position="12"/>
    </location>
</feature>
<name>E3QTE9_COLGM</name>